<dbReference type="KEGG" id="nano:G5V58_04425"/>
<reference evidence="3 4" key="1">
    <citation type="submission" date="2020-02" db="EMBL/GenBank/DDBJ databases">
        <title>Full genome sequence of Nocardioides sp. R-3366.</title>
        <authorList>
            <person name="Im W.-T."/>
        </authorList>
    </citation>
    <scope>NUCLEOTIDE SEQUENCE [LARGE SCALE GENOMIC DNA]</scope>
    <source>
        <strain evidence="3 4">R-3366</strain>
    </source>
</reference>
<keyword evidence="2" id="KW-0812">Transmembrane</keyword>
<dbReference type="GO" id="GO:0016787">
    <property type="term" value="F:hydrolase activity"/>
    <property type="evidence" value="ECO:0007669"/>
    <property type="project" value="UniProtKB-KW"/>
</dbReference>
<dbReference type="SUPFAM" id="SSF63817">
    <property type="entry name" value="Sortase"/>
    <property type="match status" value="1"/>
</dbReference>
<proteinExistence type="predicted"/>
<accession>A0A6G6WA72</accession>
<keyword evidence="2" id="KW-1133">Transmembrane helix</keyword>
<evidence type="ECO:0000313" key="4">
    <source>
        <dbReference type="Proteomes" id="UP000502996"/>
    </source>
</evidence>
<dbReference type="Pfam" id="PF04203">
    <property type="entry name" value="Sortase"/>
    <property type="match status" value="1"/>
</dbReference>
<organism evidence="3 4">
    <name type="scientific">Nocardioides anomalus</name>
    <dbReference type="NCBI Taxonomy" id="2712223"/>
    <lineage>
        <taxon>Bacteria</taxon>
        <taxon>Bacillati</taxon>
        <taxon>Actinomycetota</taxon>
        <taxon>Actinomycetes</taxon>
        <taxon>Propionibacteriales</taxon>
        <taxon>Nocardioidaceae</taxon>
        <taxon>Nocardioides</taxon>
    </lineage>
</organism>
<name>A0A6G6WA72_9ACTN</name>
<evidence type="ECO:0000256" key="1">
    <source>
        <dbReference type="ARBA" id="ARBA00022801"/>
    </source>
</evidence>
<gene>
    <name evidence="3" type="ORF">G5V58_04425</name>
</gene>
<evidence type="ECO:0000313" key="3">
    <source>
        <dbReference type="EMBL" id="QIG42116.1"/>
    </source>
</evidence>
<dbReference type="InterPro" id="IPR023365">
    <property type="entry name" value="Sortase_dom-sf"/>
</dbReference>
<dbReference type="Proteomes" id="UP000502996">
    <property type="component" value="Chromosome"/>
</dbReference>
<feature type="transmembrane region" description="Helical" evidence="2">
    <location>
        <begin position="210"/>
        <end position="231"/>
    </location>
</feature>
<dbReference type="AlphaFoldDB" id="A0A6G6WA72"/>
<keyword evidence="1" id="KW-0378">Hydrolase</keyword>
<evidence type="ECO:0000256" key="2">
    <source>
        <dbReference type="SAM" id="Phobius"/>
    </source>
</evidence>
<dbReference type="InterPro" id="IPR005754">
    <property type="entry name" value="Sortase"/>
</dbReference>
<sequence length="267" mass="27848">MLAIVCLWVVAQMLFLGTFSQARSQDLLYDQFRVAIAGDPNIVPPIGPTEPVGSPVALLSIPRIGVSQVVVEGTASGDTLAGPGHLRKTVLPGQAGTSVVMGRGATYGAPFRDLAELRPGDDIEVTMAQGVVAFEVVNVRRAGDPYSQPLAAGGARLVLETAEGSGPFAALTPGDVLYVDADAPKGFVPPPGLPRTVPDPELVMHSDRGAFPLLALHLALLLAVTLAVVAARQRWSSTLVWIVATPVAVALAWSTTDVVMRLLPNVV</sequence>
<feature type="transmembrane region" description="Helical" evidence="2">
    <location>
        <begin position="238"/>
        <end position="256"/>
    </location>
</feature>
<dbReference type="EMBL" id="CP049257">
    <property type="protein sequence ID" value="QIG42116.1"/>
    <property type="molecule type" value="Genomic_DNA"/>
</dbReference>
<protein>
    <submittedName>
        <fullName evidence="3">Sortase</fullName>
    </submittedName>
</protein>
<dbReference type="RefSeq" id="WP_165229109.1">
    <property type="nucleotide sequence ID" value="NZ_CP049257.1"/>
</dbReference>
<dbReference type="Gene3D" id="2.40.260.10">
    <property type="entry name" value="Sortase"/>
    <property type="match status" value="1"/>
</dbReference>
<keyword evidence="2" id="KW-0472">Membrane</keyword>
<keyword evidence="4" id="KW-1185">Reference proteome</keyword>